<evidence type="ECO:0008006" key="2">
    <source>
        <dbReference type="Google" id="ProtNLM"/>
    </source>
</evidence>
<dbReference type="Pfam" id="PF07209">
    <property type="entry name" value="DUF1415"/>
    <property type="match status" value="1"/>
</dbReference>
<accession>A0A3B0YTA3</accession>
<organism evidence="1">
    <name type="scientific">hydrothermal vent metagenome</name>
    <dbReference type="NCBI Taxonomy" id="652676"/>
    <lineage>
        <taxon>unclassified sequences</taxon>
        <taxon>metagenomes</taxon>
        <taxon>ecological metagenomes</taxon>
    </lineage>
</organism>
<name>A0A3B0YTA3_9ZZZZ</name>
<proteinExistence type="predicted"/>
<evidence type="ECO:0000313" key="1">
    <source>
        <dbReference type="EMBL" id="VAW79860.1"/>
    </source>
</evidence>
<gene>
    <name evidence="1" type="ORF">MNBD_GAMMA15-1860</name>
</gene>
<dbReference type="EMBL" id="UOFN01000120">
    <property type="protein sequence ID" value="VAW79860.1"/>
    <property type="molecule type" value="Genomic_DNA"/>
</dbReference>
<sequence length="184" mass="20887">MLFHSDDEACIQQTRRWVKDVIVAHSFCPFAGREVERDSIRYTVCPESKVPAALEALIDECVLLDDDSHIETTLVVYPGGFEVFEDYLDFSALAEALLVEQGYEGVYQLATFHPDYLFSDSSEDDPANYTNRSPYPVLHILREASLETAIDGHPDPEGIPERNISYARKLGLNVLREQFELLRS</sequence>
<dbReference type="AlphaFoldDB" id="A0A3B0YTA3"/>
<protein>
    <recommendedName>
        <fullName evidence="2">DUF1415 domain-containing protein</fullName>
    </recommendedName>
</protein>
<reference evidence="1" key="1">
    <citation type="submission" date="2018-06" db="EMBL/GenBank/DDBJ databases">
        <authorList>
            <person name="Zhirakovskaya E."/>
        </authorList>
    </citation>
    <scope>NUCLEOTIDE SEQUENCE</scope>
</reference>
<dbReference type="InterPro" id="IPR009858">
    <property type="entry name" value="DUF1415"/>
</dbReference>